<dbReference type="EMBL" id="BQNB010013837">
    <property type="protein sequence ID" value="GJT20821.1"/>
    <property type="molecule type" value="Genomic_DNA"/>
</dbReference>
<dbReference type="Gene3D" id="3.30.70.270">
    <property type="match status" value="1"/>
</dbReference>
<name>A0ABQ5C4C2_9ASTR</name>
<gene>
    <name evidence="1" type="ORF">Tco_0890758</name>
</gene>
<proteinExistence type="predicted"/>
<dbReference type="Proteomes" id="UP001151760">
    <property type="component" value="Unassembled WGS sequence"/>
</dbReference>
<protein>
    <recommendedName>
        <fullName evidence="3">Reverse transcriptase domain-containing protein</fullName>
    </recommendedName>
</protein>
<dbReference type="SUPFAM" id="SSF56672">
    <property type="entry name" value="DNA/RNA polymerases"/>
    <property type="match status" value="1"/>
</dbReference>
<dbReference type="InterPro" id="IPR043502">
    <property type="entry name" value="DNA/RNA_pol_sf"/>
</dbReference>
<evidence type="ECO:0000313" key="2">
    <source>
        <dbReference type="Proteomes" id="UP001151760"/>
    </source>
</evidence>
<dbReference type="Gene3D" id="3.10.10.10">
    <property type="entry name" value="HIV Type 1 Reverse Transcriptase, subunit A, domain 1"/>
    <property type="match status" value="1"/>
</dbReference>
<keyword evidence="2" id="KW-1185">Reference proteome</keyword>
<evidence type="ECO:0000313" key="1">
    <source>
        <dbReference type="EMBL" id="GJT20821.1"/>
    </source>
</evidence>
<dbReference type="InterPro" id="IPR053134">
    <property type="entry name" value="RNA-dir_DNA_polymerase"/>
</dbReference>
<reference evidence="1" key="1">
    <citation type="journal article" date="2022" name="Int. J. Mol. Sci.">
        <title>Draft Genome of Tanacetum Coccineum: Genomic Comparison of Closely Related Tanacetum-Family Plants.</title>
        <authorList>
            <person name="Yamashiro T."/>
            <person name="Shiraishi A."/>
            <person name="Nakayama K."/>
            <person name="Satake H."/>
        </authorList>
    </citation>
    <scope>NUCLEOTIDE SEQUENCE</scope>
</reference>
<accession>A0ABQ5C4C2</accession>
<dbReference type="PANTHER" id="PTHR24559:SF444">
    <property type="entry name" value="REVERSE TRANSCRIPTASE DOMAIN-CONTAINING PROTEIN"/>
    <property type="match status" value="1"/>
</dbReference>
<reference evidence="1" key="2">
    <citation type="submission" date="2022-01" db="EMBL/GenBank/DDBJ databases">
        <authorList>
            <person name="Yamashiro T."/>
            <person name="Shiraishi A."/>
            <person name="Satake H."/>
            <person name="Nakayama K."/>
        </authorList>
    </citation>
    <scope>NUCLEOTIDE SEQUENCE</scope>
</reference>
<organism evidence="1 2">
    <name type="scientific">Tanacetum coccineum</name>
    <dbReference type="NCBI Taxonomy" id="301880"/>
    <lineage>
        <taxon>Eukaryota</taxon>
        <taxon>Viridiplantae</taxon>
        <taxon>Streptophyta</taxon>
        <taxon>Embryophyta</taxon>
        <taxon>Tracheophyta</taxon>
        <taxon>Spermatophyta</taxon>
        <taxon>Magnoliopsida</taxon>
        <taxon>eudicotyledons</taxon>
        <taxon>Gunneridae</taxon>
        <taxon>Pentapetalae</taxon>
        <taxon>asterids</taxon>
        <taxon>campanulids</taxon>
        <taxon>Asterales</taxon>
        <taxon>Asteraceae</taxon>
        <taxon>Asteroideae</taxon>
        <taxon>Anthemideae</taxon>
        <taxon>Anthemidinae</taxon>
        <taxon>Tanacetum</taxon>
    </lineage>
</organism>
<dbReference type="InterPro" id="IPR043128">
    <property type="entry name" value="Rev_trsase/Diguanyl_cyclase"/>
</dbReference>
<sequence>MDWLSRPRAKIVCYENIVQILLSNGEILEVHGERPEGNLKQLMTMIVDELKLEDIPVVRNYPGVFPKDLSSLPPSCEVEFRIDLIPGSILVTKSPYRFAPMELQELSNQLKELQDEGFIRPSSSPWGAPVLLVEKEIWIDDLFDQLQGSWMRYGHFEFTVMPFGLTNALASKEEHEVHMKLILELLEKEKLFEKFSKCEFWLQEVRFLKHVVNSESIHVHPSKIEAVKNWKPPKDPNRDPFILRIGGIL</sequence>
<evidence type="ECO:0008006" key="3">
    <source>
        <dbReference type="Google" id="ProtNLM"/>
    </source>
</evidence>
<comment type="caution">
    <text evidence="1">The sequence shown here is derived from an EMBL/GenBank/DDBJ whole genome shotgun (WGS) entry which is preliminary data.</text>
</comment>
<dbReference type="PANTHER" id="PTHR24559">
    <property type="entry name" value="TRANSPOSON TY3-I GAG-POL POLYPROTEIN"/>
    <property type="match status" value="1"/>
</dbReference>